<dbReference type="AlphaFoldDB" id="A0ABD5PEM1"/>
<keyword evidence="1" id="KW-0812">Transmembrane</keyword>
<name>A0ABD5PEM1_9EURY</name>
<evidence type="ECO:0000313" key="2">
    <source>
        <dbReference type="EMBL" id="MFC4359095.1"/>
    </source>
</evidence>
<dbReference type="EMBL" id="JBHSDS010000007">
    <property type="protein sequence ID" value="MFC4359095.1"/>
    <property type="molecule type" value="Genomic_DNA"/>
</dbReference>
<gene>
    <name evidence="2" type="ORF">ACFO0N_14190</name>
</gene>
<keyword evidence="3" id="KW-1185">Reference proteome</keyword>
<feature type="transmembrane region" description="Helical" evidence="1">
    <location>
        <begin position="12"/>
        <end position="31"/>
    </location>
</feature>
<keyword evidence="1" id="KW-1133">Transmembrane helix</keyword>
<accession>A0ABD5PEM1</accession>
<feature type="transmembrane region" description="Helical" evidence="1">
    <location>
        <begin position="37"/>
        <end position="57"/>
    </location>
</feature>
<evidence type="ECO:0000256" key="1">
    <source>
        <dbReference type="SAM" id="Phobius"/>
    </source>
</evidence>
<keyword evidence="1" id="KW-0472">Membrane</keyword>
<dbReference type="Proteomes" id="UP001595921">
    <property type="component" value="Unassembled WGS sequence"/>
</dbReference>
<comment type="caution">
    <text evidence="2">The sequence shown here is derived from an EMBL/GenBank/DDBJ whole genome shotgun (WGS) entry which is preliminary data.</text>
</comment>
<organism evidence="2 3">
    <name type="scientific">Halobium salinum</name>
    <dbReference type="NCBI Taxonomy" id="1364940"/>
    <lineage>
        <taxon>Archaea</taxon>
        <taxon>Methanobacteriati</taxon>
        <taxon>Methanobacteriota</taxon>
        <taxon>Stenosarchaea group</taxon>
        <taxon>Halobacteria</taxon>
        <taxon>Halobacteriales</taxon>
        <taxon>Haloferacaceae</taxon>
        <taxon>Halobium</taxon>
    </lineage>
</organism>
<sequence>MNTPETAPLTVLLPLLLVGAVAGVALVFVFYDGPSGFLVQLAGAVGGALAIWTYLSYRYRTRRTRRNSG</sequence>
<evidence type="ECO:0000313" key="3">
    <source>
        <dbReference type="Proteomes" id="UP001595921"/>
    </source>
</evidence>
<proteinExistence type="predicted"/>
<dbReference type="RefSeq" id="WP_267620209.1">
    <property type="nucleotide sequence ID" value="NZ_JAODIW010000004.1"/>
</dbReference>
<protein>
    <submittedName>
        <fullName evidence="2">Uncharacterized protein</fullName>
    </submittedName>
</protein>
<reference evidence="2 3" key="1">
    <citation type="journal article" date="2019" name="Int. J. Syst. Evol. Microbiol.">
        <title>The Global Catalogue of Microorganisms (GCM) 10K type strain sequencing project: providing services to taxonomists for standard genome sequencing and annotation.</title>
        <authorList>
            <consortium name="The Broad Institute Genomics Platform"/>
            <consortium name="The Broad Institute Genome Sequencing Center for Infectious Disease"/>
            <person name="Wu L."/>
            <person name="Ma J."/>
        </authorList>
    </citation>
    <scope>NUCLEOTIDE SEQUENCE [LARGE SCALE GENOMIC DNA]</scope>
    <source>
        <strain evidence="2 3">CGMCC 1.12553</strain>
    </source>
</reference>